<sequence length="381" mass="43779">MERVKEMLKKHPHLKQAEIQSAFVMSSLQTEENWEKVEKEATQLLEKMDRKSETKNPDRPSFVFKTSEEKMKAALNIDRNGQHFLKEEYCSFDGKDKRCRNFVTLTASVYQPLLKGQIPLAVMEDKQESSQNIALFWSLQRGSTKSHRGQQDGISSSSNLKETYLEAKKSLEEFINQKSERQFLSSWLSWWDNRRTFIFRAFAPTNAPRMNQAEVIHTGWAHKDLSNLSLLDAAHMDTKDSVLFAVELQSIEKGTSKGGTGPSYEWRKINFHHRELERANQLGKEMMRLASINGLFIDPNSGHHPPENKTTCKRKQHKHTEVESPNVEELPDMGSPCLQQQNFNNSGFSLEPMQWPDRATAQQTTPAFTTVQSNAVHIQTP</sequence>
<gene>
    <name evidence="2" type="ORF">AWC38_SpisGene6685</name>
</gene>
<comment type="caution">
    <text evidence="2">The sequence shown here is derived from an EMBL/GenBank/DDBJ whole genome shotgun (WGS) entry which is preliminary data.</text>
</comment>
<feature type="region of interest" description="Disordered" evidence="1">
    <location>
        <begin position="298"/>
        <end position="332"/>
    </location>
</feature>
<dbReference type="EMBL" id="LSMT01000080">
    <property type="protein sequence ID" value="PFX28600.1"/>
    <property type="molecule type" value="Genomic_DNA"/>
</dbReference>
<accession>A0A2B4SI99</accession>
<evidence type="ECO:0000313" key="3">
    <source>
        <dbReference type="Proteomes" id="UP000225706"/>
    </source>
</evidence>
<evidence type="ECO:0000256" key="1">
    <source>
        <dbReference type="SAM" id="MobiDB-lite"/>
    </source>
</evidence>
<evidence type="ECO:0000313" key="2">
    <source>
        <dbReference type="EMBL" id="PFX28600.1"/>
    </source>
</evidence>
<dbReference type="Proteomes" id="UP000225706">
    <property type="component" value="Unassembled WGS sequence"/>
</dbReference>
<keyword evidence="3" id="KW-1185">Reference proteome</keyword>
<dbReference type="AlphaFoldDB" id="A0A2B4SI99"/>
<organism evidence="2 3">
    <name type="scientific">Stylophora pistillata</name>
    <name type="common">Smooth cauliflower coral</name>
    <dbReference type="NCBI Taxonomy" id="50429"/>
    <lineage>
        <taxon>Eukaryota</taxon>
        <taxon>Metazoa</taxon>
        <taxon>Cnidaria</taxon>
        <taxon>Anthozoa</taxon>
        <taxon>Hexacorallia</taxon>
        <taxon>Scleractinia</taxon>
        <taxon>Astrocoeniina</taxon>
        <taxon>Pocilloporidae</taxon>
        <taxon>Stylophora</taxon>
    </lineage>
</organism>
<reference evidence="3" key="1">
    <citation type="journal article" date="2017" name="bioRxiv">
        <title>Comparative analysis of the genomes of Stylophora pistillata and Acropora digitifera provides evidence for extensive differences between species of corals.</title>
        <authorList>
            <person name="Voolstra C.R."/>
            <person name="Li Y."/>
            <person name="Liew Y.J."/>
            <person name="Baumgarten S."/>
            <person name="Zoccola D."/>
            <person name="Flot J.-F."/>
            <person name="Tambutte S."/>
            <person name="Allemand D."/>
            <person name="Aranda M."/>
        </authorList>
    </citation>
    <scope>NUCLEOTIDE SEQUENCE [LARGE SCALE GENOMIC DNA]</scope>
</reference>
<proteinExistence type="predicted"/>
<name>A0A2B4SI99_STYPI</name>
<protein>
    <submittedName>
        <fullName evidence="2">Uncharacterized protein</fullName>
    </submittedName>
</protein>